<comment type="caution">
    <text evidence="2">The sequence shown here is derived from an EMBL/GenBank/DDBJ whole genome shotgun (WGS) entry which is preliminary data.</text>
</comment>
<sequence>MPLITLNRIERRRLTVFFSCLIVAFATWMLIALSGNYKYRVNSRINYIDPPETRAYHPLQEDSVSLQIEGSGWQLLFSRLRLQPRVINVSLSALSSRSYIVFSNQLNDLNKQFESNQRVIAVNPDTLFFDFSKRSVKKVPIQLIKDISFVPTYGISGPIKLIPDHVIVNGAAVDLKKFKFWPTAVFKRFDVKDTILAKVGFMKSKSDNMDIFPLSVKVEIPIERFTEKIVEVPIKVLNAEGYNVHVLPEKVSITILTALSRYASVNQDSFEVSINLNDSREQGYSQLPLKIKHIPGYSKLVKVDPQVVDFFIKK</sequence>
<accession>R9GN50</accession>
<organism evidence="2 3">
    <name type="scientific">Arcticibacter svalbardensis MN12-7</name>
    <dbReference type="NCBI Taxonomy" id="1150600"/>
    <lineage>
        <taxon>Bacteria</taxon>
        <taxon>Pseudomonadati</taxon>
        <taxon>Bacteroidota</taxon>
        <taxon>Sphingobacteriia</taxon>
        <taxon>Sphingobacteriales</taxon>
        <taxon>Sphingobacteriaceae</taxon>
        <taxon>Arcticibacter</taxon>
    </lineage>
</organism>
<dbReference type="eggNOG" id="COG4856">
    <property type="taxonomic scope" value="Bacteria"/>
</dbReference>
<dbReference type="AlphaFoldDB" id="R9GN50"/>
<keyword evidence="1" id="KW-1133">Transmembrane helix</keyword>
<protein>
    <recommendedName>
        <fullName evidence="4">YbbR-like domain-containing protein</fullName>
    </recommendedName>
</protein>
<keyword evidence="3" id="KW-1185">Reference proteome</keyword>
<dbReference type="Gene3D" id="2.170.120.30">
    <property type="match status" value="1"/>
</dbReference>
<name>R9GN50_9SPHI</name>
<dbReference type="InterPro" id="IPR053154">
    <property type="entry name" value="c-di-AMP_regulator"/>
</dbReference>
<proteinExistence type="predicted"/>
<dbReference type="Proteomes" id="UP000014174">
    <property type="component" value="Unassembled WGS sequence"/>
</dbReference>
<dbReference type="OrthoDB" id="1115707at2"/>
<keyword evidence="1" id="KW-0472">Membrane</keyword>
<evidence type="ECO:0000256" key="1">
    <source>
        <dbReference type="SAM" id="Phobius"/>
    </source>
</evidence>
<evidence type="ECO:0000313" key="2">
    <source>
        <dbReference type="EMBL" id="EOR93257.1"/>
    </source>
</evidence>
<evidence type="ECO:0000313" key="3">
    <source>
        <dbReference type="Proteomes" id="UP000014174"/>
    </source>
</evidence>
<dbReference type="RefSeq" id="WP_016196814.1">
    <property type="nucleotide sequence ID" value="NZ_AQPN01000122.1"/>
</dbReference>
<dbReference type="EMBL" id="AQPN01000122">
    <property type="protein sequence ID" value="EOR93257.1"/>
    <property type="molecule type" value="Genomic_DNA"/>
</dbReference>
<dbReference type="PANTHER" id="PTHR37804:SF1">
    <property type="entry name" value="CDAA REGULATORY PROTEIN CDAR"/>
    <property type="match status" value="1"/>
</dbReference>
<keyword evidence="1" id="KW-0812">Transmembrane</keyword>
<dbReference type="PANTHER" id="PTHR37804">
    <property type="entry name" value="CDAA REGULATORY PROTEIN CDAR"/>
    <property type="match status" value="1"/>
</dbReference>
<evidence type="ECO:0008006" key="4">
    <source>
        <dbReference type="Google" id="ProtNLM"/>
    </source>
</evidence>
<reference evidence="2 3" key="1">
    <citation type="journal article" date="2013" name="Genome Announc.">
        <title>Draft Genome Sequence of Arcticibacter svalbardensis Strain MN12-7T, a Member of the Family Sphingobacteriaceae Isolated from an Arctic Soil Sample.</title>
        <authorList>
            <person name="Shivaji S."/>
            <person name="Ara S."/>
            <person name="Prasad S."/>
            <person name="Manasa B.P."/>
            <person name="Begum Z."/>
            <person name="Singh A."/>
            <person name="Kumar Pinnaka A."/>
        </authorList>
    </citation>
    <scope>NUCLEOTIDE SEQUENCE [LARGE SCALE GENOMIC DNA]</scope>
    <source>
        <strain evidence="2 3">MN12-7</strain>
    </source>
</reference>
<feature type="transmembrane region" description="Helical" evidence="1">
    <location>
        <begin position="14"/>
        <end position="33"/>
    </location>
</feature>
<dbReference type="STRING" id="1150600.ADIARSV_3586"/>
<gene>
    <name evidence="2" type="ORF">ADIARSV_3586</name>
</gene>